<dbReference type="GO" id="GO:0006355">
    <property type="term" value="P:regulation of DNA-templated transcription"/>
    <property type="evidence" value="ECO:0007669"/>
    <property type="project" value="UniProtKB-ARBA"/>
</dbReference>
<protein>
    <submittedName>
        <fullName evidence="6">Transcriptional regulators</fullName>
    </submittedName>
</protein>
<accession>E0XW00</accession>
<dbReference type="Gene3D" id="1.10.10.10">
    <property type="entry name" value="Winged helix-like DNA-binding domain superfamily/Winged helix DNA-binding domain"/>
    <property type="match status" value="1"/>
</dbReference>
<evidence type="ECO:0000256" key="1">
    <source>
        <dbReference type="ARBA" id="ARBA00023015"/>
    </source>
</evidence>
<dbReference type="PANTHER" id="PTHR30154">
    <property type="entry name" value="LEUCINE-RESPONSIVE REGULATORY PROTEIN"/>
    <property type="match status" value="1"/>
</dbReference>
<dbReference type="InterPro" id="IPR000485">
    <property type="entry name" value="AsnC-type_HTH_dom"/>
</dbReference>
<proteinExistence type="predicted"/>
<dbReference type="SMART" id="SM00344">
    <property type="entry name" value="HTH_ASNC"/>
    <property type="match status" value="1"/>
</dbReference>
<dbReference type="PANTHER" id="PTHR30154:SF53">
    <property type="entry name" value="HTH-TYPE TRANSCRIPTIONAL REGULATOR LRPC"/>
    <property type="match status" value="1"/>
</dbReference>
<keyword evidence="1" id="KW-0805">Transcription regulation</keyword>
<evidence type="ECO:0000256" key="2">
    <source>
        <dbReference type="ARBA" id="ARBA00023125"/>
    </source>
</evidence>
<name>E0XW00_9GAMM</name>
<sequence>MDKIDKNLLALLRINARLSTSELARRLGISRSTVQSRLKRLENRKVISAYTVQYGREYEGKLIRAHVLLQVSQKLTGKAYVILKKMPEITSLYAISGEYDLIAIVTAESTEELSRLLDDIANLAGIERTNSSVILETKFARGMSYYQD</sequence>
<dbReference type="Pfam" id="PF01037">
    <property type="entry name" value="AsnC_trans_reg"/>
    <property type="match status" value="1"/>
</dbReference>
<dbReference type="CDD" id="cd00090">
    <property type="entry name" value="HTH_ARSR"/>
    <property type="match status" value="1"/>
</dbReference>
<dbReference type="PROSITE" id="PS50943">
    <property type="entry name" value="HTH_CROC1"/>
    <property type="match status" value="1"/>
</dbReference>
<evidence type="ECO:0000313" key="6">
    <source>
        <dbReference type="EMBL" id="ADI18591.1"/>
    </source>
</evidence>
<dbReference type="GO" id="GO:0043565">
    <property type="term" value="F:sequence-specific DNA binding"/>
    <property type="evidence" value="ECO:0007669"/>
    <property type="project" value="InterPro"/>
</dbReference>
<dbReference type="PRINTS" id="PR00033">
    <property type="entry name" value="HTHASNC"/>
</dbReference>
<evidence type="ECO:0000259" key="5">
    <source>
        <dbReference type="PROSITE" id="PS50956"/>
    </source>
</evidence>
<dbReference type="InterPro" id="IPR019887">
    <property type="entry name" value="Tscrpt_reg_AsnC/Lrp_C"/>
</dbReference>
<dbReference type="InterPro" id="IPR001387">
    <property type="entry name" value="Cro/C1-type_HTH"/>
</dbReference>
<dbReference type="SUPFAM" id="SSF54909">
    <property type="entry name" value="Dimeric alpha+beta barrel"/>
    <property type="match status" value="1"/>
</dbReference>
<dbReference type="Gene3D" id="3.30.70.920">
    <property type="match status" value="1"/>
</dbReference>
<dbReference type="InterPro" id="IPR011008">
    <property type="entry name" value="Dimeric_a/b-barrel"/>
</dbReference>
<feature type="domain" description="HTH cro/C1-type" evidence="4">
    <location>
        <begin position="9"/>
        <end position="36"/>
    </location>
</feature>
<dbReference type="Pfam" id="PF13404">
    <property type="entry name" value="HTH_AsnC-type"/>
    <property type="match status" value="1"/>
</dbReference>
<reference evidence="6" key="1">
    <citation type="journal article" date="2011" name="Environ. Microbiol.">
        <title>Time-series analyses of Monterey Bay coastal microbial picoplankton using a 'genome proxy' microarray.</title>
        <authorList>
            <person name="Rich V.I."/>
            <person name="Pham V.D."/>
            <person name="Eppley J."/>
            <person name="Shi Y."/>
            <person name="DeLong E.F."/>
        </authorList>
    </citation>
    <scope>NUCLEOTIDE SEQUENCE</scope>
</reference>
<evidence type="ECO:0000256" key="3">
    <source>
        <dbReference type="ARBA" id="ARBA00023163"/>
    </source>
</evidence>
<organism evidence="6">
    <name type="scientific">uncultured Oceanospirillales bacterium HF4000_23O15</name>
    <dbReference type="NCBI Taxonomy" id="710746"/>
    <lineage>
        <taxon>Bacteria</taxon>
        <taxon>Pseudomonadati</taxon>
        <taxon>Pseudomonadota</taxon>
        <taxon>Gammaproteobacteria</taxon>
        <taxon>Oceanospirillales</taxon>
        <taxon>environmental samples</taxon>
    </lineage>
</organism>
<dbReference type="InterPro" id="IPR036388">
    <property type="entry name" value="WH-like_DNA-bd_sf"/>
</dbReference>
<dbReference type="EMBL" id="GU474894">
    <property type="protein sequence ID" value="ADI18591.1"/>
    <property type="molecule type" value="Genomic_DNA"/>
</dbReference>
<keyword evidence="2" id="KW-0238">DNA-binding</keyword>
<dbReference type="GO" id="GO:0043200">
    <property type="term" value="P:response to amino acid"/>
    <property type="evidence" value="ECO:0007669"/>
    <property type="project" value="TreeGrafter"/>
</dbReference>
<dbReference type="GO" id="GO:0005829">
    <property type="term" value="C:cytosol"/>
    <property type="evidence" value="ECO:0007669"/>
    <property type="project" value="TreeGrafter"/>
</dbReference>
<dbReference type="AlphaFoldDB" id="E0XW00"/>
<feature type="domain" description="HTH asnC-type" evidence="5">
    <location>
        <begin position="1"/>
        <end position="62"/>
    </location>
</feature>
<dbReference type="SUPFAM" id="SSF46785">
    <property type="entry name" value="Winged helix' DNA-binding domain"/>
    <property type="match status" value="1"/>
</dbReference>
<evidence type="ECO:0000259" key="4">
    <source>
        <dbReference type="PROSITE" id="PS50943"/>
    </source>
</evidence>
<dbReference type="PROSITE" id="PS50956">
    <property type="entry name" value="HTH_ASNC_2"/>
    <property type="match status" value="1"/>
</dbReference>
<dbReference type="InterPro" id="IPR019888">
    <property type="entry name" value="Tscrpt_reg_AsnC-like"/>
</dbReference>
<dbReference type="InterPro" id="IPR011991">
    <property type="entry name" value="ArsR-like_HTH"/>
</dbReference>
<keyword evidence="3" id="KW-0804">Transcription</keyword>
<dbReference type="InterPro" id="IPR036390">
    <property type="entry name" value="WH_DNA-bd_sf"/>
</dbReference>